<dbReference type="InterPro" id="IPR041657">
    <property type="entry name" value="HTH_17"/>
</dbReference>
<dbReference type="Pfam" id="PF12728">
    <property type="entry name" value="HTH_17"/>
    <property type="match status" value="1"/>
</dbReference>
<evidence type="ECO:0000313" key="3">
    <source>
        <dbReference type="Proteomes" id="UP000243558"/>
    </source>
</evidence>
<dbReference type="RefSeq" id="WP_065239810.1">
    <property type="nucleotide sequence ID" value="NZ_JTJM01000046.1"/>
</dbReference>
<dbReference type="OrthoDB" id="8455288at2"/>
<dbReference type="EMBL" id="JTJM01000046">
    <property type="protein sequence ID" value="OBW90972.1"/>
    <property type="molecule type" value="Genomic_DNA"/>
</dbReference>
<keyword evidence="3" id="KW-1185">Reference proteome</keyword>
<accession>A0A1A7NLI2</accession>
<dbReference type="InterPro" id="IPR009061">
    <property type="entry name" value="DNA-bd_dom_put_sf"/>
</dbReference>
<comment type="caution">
    <text evidence="2">The sequence shown here is derived from an EMBL/GenBank/DDBJ whole genome shotgun (WGS) entry which is preliminary data.</text>
</comment>
<sequence length="67" mass="7984">MTDITNQTTSQLDNRIDVKEIKARFKVSHTFIYRQIKEGKLPKPEKWGRSSRWKESDVKKWADSFAQ</sequence>
<dbReference type="AlphaFoldDB" id="A0A1A7NLI2"/>
<protein>
    <recommendedName>
        <fullName evidence="1">Helix-turn-helix domain-containing protein</fullName>
    </recommendedName>
</protein>
<name>A0A1A7NLI2_9PAST</name>
<reference evidence="2 3" key="1">
    <citation type="submission" date="2014-11" db="EMBL/GenBank/DDBJ databases">
        <title>Pan-genome of Gallibacterium spp.</title>
        <authorList>
            <person name="Kudirkiene E."/>
            <person name="Bojesen A.M."/>
        </authorList>
    </citation>
    <scope>NUCLEOTIDE SEQUENCE [LARGE SCALE GENOMIC DNA]</scope>
    <source>
        <strain evidence="2 3">F151</strain>
    </source>
</reference>
<feature type="domain" description="Helix-turn-helix" evidence="1">
    <location>
        <begin position="17"/>
        <end position="63"/>
    </location>
</feature>
<dbReference type="SUPFAM" id="SSF46955">
    <property type="entry name" value="Putative DNA-binding domain"/>
    <property type="match status" value="1"/>
</dbReference>
<dbReference type="Proteomes" id="UP000243558">
    <property type="component" value="Unassembled WGS sequence"/>
</dbReference>
<organism evidence="2 3">
    <name type="scientific">Gallibacterium genomosp. 3</name>
    <dbReference type="NCBI Taxonomy" id="505345"/>
    <lineage>
        <taxon>Bacteria</taxon>
        <taxon>Pseudomonadati</taxon>
        <taxon>Pseudomonadota</taxon>
        <taxon>Gammaproteobacteria</taxon>
        <taxon>Pasteurellales</taxon>
        <taxon>Pasteurellaceae</taxon>
        <taxon>Gallibacterium</taxon>
    </lineage>
</organism>
<proteinExistence type="predicted"/>
<dbReference type="Gene3D" id="1.10.238.160">
    <property type="match status" value="1"/>
</dbReference>
<evidence type="ECO:0000259" key="1">
    <source>
        <dbReference type="Pfam" id="PF12728"/>
    </source>
</evidence>
<gene>
    <name evidence="2" type="ORF">QV01_09285</name>
</gene>
<evidence type="ECO:0000313" key="2">
    <source>
        <dbReference type="EMBL" id="OBW90972.1"/>
    </source>
</evidence>